<proteinExistence type="predicted"/>
<dbReference type="InterPro" id="IPR035986">
    <property type="entry name" value="PKD_dom_sf"/>
</dbReference>
<evidence type="ECO:0000256" key="1">
    <source>
        <dbReference type="SAM" id="MobiDB-lite"/>
    </source>
</evidence>
<gene>
    <name evidence="3" type="ORF">BDZ31_004350</name>
</gene>
<accession>A0A840IK82</accession>
<dbReference type="SUPFAM" id="SSF49299">
    <property type="entry name" value="PKD domain"/>
    <property type="match status" value="1"/>
</dbReference>
<reference evidence="3 4" key="1">
    <citation type="submission" date="2020-08" db="EMBL/GenBank/DDBJ databases">
        <title>Genomic Encyclopedia of Archaeal and Bacterial Type Strains, Phase II (KMG-II): from individual species to whole genera.</title>
        <authorList>
            <person name="Goeker M."/>
        </authorList>
    </citation>
    <scope>NUCLEOTIDE SEQUENCE [LARGE SCALE GENOMIC DNA]</scope>
    <source>
        <strain evidence="3 4">DSM 23288</strain>
    </source>
</reference>
<dbReference type="InterPro" id="IPR000601">
    <property type="entry name" value="PKD_dom"/>
</dbReference>
<keyword evidence="4" id="KW-1185">Reference proteome</keyword>
<sequence length="685" mass="70324">MHAVPDRTVSRRALLAAVAAVALIATLLAAAPARAGLYTGELIFGPHGGLRTIGNLDITSDGTGAIVYTVDEGGGPQVYVSRLVDGAWSGPERVDAGLPGGSSNPHVSTSPGGRVVVSYANGGNIYAASRAPGAGGWTVQAVWGSGGASEPWVDLGVNGKAYLVFAAPGAGGHDVRIAYSKNSAPFELLGAPLDANPAADAGAGDGRPRVGSAASGAAIVAWGESGTVVARRVVGLRPSVAHANAADGFTLEGLPPVGFDQPEVAVQDDDAFAGVTTRAHFDVNGSRTTRAVYHRFRGSRFEWRAVPDAAPFGSGRSSSGARMSNTGVGQGLVIATDDVTNLTTAIPMKADLAPTAPVQVDSLAASTAPTFPVTGTATPLKMMVAWQYTGPDGATDVRGRFYNGREFEAEQVLSRPELGPTAAGRGISAAGDDDGDIAVAWIQDVPGQGPAIVSAVIDQPPTRLRARAQRVAWERTATPTLAWTPARESWGVSYKVVVDGVEVVTTPRSSFRLRTPVADGLHSWSVTAVDRRGQTLTAPAGTFRVDTVAPTARARLTGAKRPGSSLRLTLRPSDPPPPVAAGAAPAKTSGVASVIVDWGDRSRRERVKRGARHAYARAGRYTIRITVADKAGNKAVVRQVVKIAAPRRGGRGDARARAADAAAARLARTVGARAAVSAAGAAAVR</sequence>
<dbReference type="GO" id="GO:0005975">
    <property type="term" value="P:carbohydrate metabolic process"/>
    <property type="evidence" value="ECO:0007669"/>
    <property type="project" value="UniProtKB-ARBA"/>
</dbReference>
<dbReference type="PROSITE" id="PS51318">
    <property type="entry name" value="TAT"/>
    <property type="match status" value="1"/>
</dbReference>
<dbReference type="EMBL" id="JACHNU010000008">
    <property type="protein sequence ID" value="MBB4664735.1"/>
    <property type="molecule type" value="Genomic_DNA"/>
</dbReference>
<comment type="caution">
    <text evidence="3">The sequence shown here is derived from an EMBL/GenBank/DDBJ whole genome shotgun (WGS) entry which is preliminary data.</text>
</comment>
<dbReference type="InterPro" id="IPR006311">
    <property type="entry name" value="TAT_signal"/>
</dbReference>
<organism evidence="3 4">
    <name type="scientific">Conexibacter arvalis</name>
    <dbReference type="NCBI Taxonomy" id="912552"/>
    <lineage>
        <taxon>Bacteria</taxon>
        <taxon>Bacillati</taxon>
        <taxon>Actinomycetota</taxon>
        <taxon>Thermoleophilia</taxon>
        <taxon>Solirubrobacterales</taxon>
        <taxon>Conexibacteraceae</taxon>
        <taxon>Conexibacter</taxon>
    </lineage>
</organism>
<dbReference type="PROSITE" id="PS50093">
    <property type="entry name" value="PKD"/>
    <property type="match status" value="1"/>
</dbReference>
<feature type="region of interest" description="Disordered" evidence="1">
    <location>
        <begin position="560"/>
        <end position="586"/>
    </location>
</feature>
<dbReference type="AlphaFoldDB" id="A0A840IK82"/>
<dbReference type="Gene3D" id="2.60.40.10">
    <property type="entry name" value="Immunoglobulins"/>
    <property type="match status" value="2"/>
</dbReference>
<evidence type="ECO:0000313" key="4">
    <source>
        <dbReference type="Proteomes" id="UP000585272"/>
    </source>
</evidence>
<evidence type="ECO:0000313" key="3">
    <source>
        <dbReference type="EMBL" id="MBB4664735.1"/>
    </source>
</evidence>
<dbReference type="InterPro" id="IPR013783">
    <property type="entry name" value="Ig-like_fold"/>
</dbReference>
<protein>
    <recommendedName>
        <fullName evidence="2">PKD domain-containing protein</fullName>
    </recommendedName>
</protein>
<evidence type="ECO:0000259" key="2">
    <source>
        <dbReference type="PROSITE" id="PS50093"/>
    </source>
</evidence>
<dbReference type="RefSeq" id="WP_183345030.1">
    <property type="nucleotide sequence ID" value="NZ_JACHNU010000008.1"/>
</dbReference>
<feature type="domain" description="PKD" evidence="2">
    <location>
        <begin position="597"/>
        <end position="650"/>
    </location>
</feature>
<dbReference type="Proteomes" id="UP000585272">
    <property type="component" value="Unassembled WGS sequence"/>
</dbReference>
<name>A0A840IK82_9ACTN</name>